<name>A0A7D3XNQ9_9BACT</name>
<organism evidence="1 2">
    <name type="scientific">Tenuifilum thalassicum</name>
    <dbReference type="NCBI Taxonomy" id="2590900"/>
    <lineage>
        <taxon>Bacteria</taxon>
        <taxon>Pseudomonadati</taxon>
        <taxon>Bacteroidota</taxon>
        <taxon>Bacteroidia</taxon>
        <taxon>Bacteroidales</taxon>
        <taxon>Tenuifilaceae</taxon>
        <taxon>Tenuifilum</taxon>
    </lineage>
</organism>
<proteinExistence type="predicted"/>
<evidence type="ECO:0008006" key="3">
    <source>
        <dbReference type="Google" id="ProtNLM"/>
    </source>
</evidence>
<evidence type="ECO:0000313" key="2">
    <source>
        <dbReference type="Proteomes" id="UP000500961"/>
    </source>
</evidence>
<dbReference type="EMBL" id="CP041345">
    <property type="protein sequence ID" value="QKG81096.1"/>
    <property type="molecule type" value="Genomic_DNA"/>
</dbReference>
<dbReference type="KEGG" id="ttz:FHG85_12745"/>
<reference evidence="1 2" key="1">
    <citation type="submission" date="2019-07" db="EMBL/GenBank/DDBJ databases">
        <title>Thalassofilum flectens gen. nov., sp. nov., a novel moderate thermophilic anaerobe from a shallow sea hot spring in Kunashir Island (Russia), representing a new family in the order Bacteroidales, and proposal of Thalassofilacea fam. nov.</title>
        <authorList>
            <person name="Kochetkova T.V."/>
            <person name="Podosokorskaya O.A."/>
            <person name="Novikov A."/>
            <person name="Elcheninov A.G."/>
            <person name="Toshchakov S.V."/>
            <person name="Kublanov I.V."/>
        </authorList>
    </citation>
    <scope>NUCLEOTIDE SEQUENCE [LARGE SCALE GENOMIC DNA]</scope>
    <source>
        <strain evidence="1 2">38-H</strain>
    </source>
</reference>
<protein>
    <recommendedName>
        <fullName evidence="3">Outer membrane protein beta-barrel domain-containing protein</fullName>
    </recommendedName>
</protein>
<evidence type="ECO:0000313" key="1">
    <source>
        <dbReference type="EMBL" id="QKG81096.1"/>
    </source>
</evidence>
<gene>
    <name evidence="1" type="ORF">FHG85_12745</name>
</gene>
<dbReference type="PROSITE" id="PS51257">
    <property type="entry name" value="PROKAR_LIPOPROTEIN"/>
    <property type="match status" value="1"/>
</dbReference>
<dbReference type="AlphaFoldDB" id="A0A7D3XNQ9"/>
<accession>A0A7D3XNQ9</accession>
<keyword evidence="2" id="KW-1185">Reference proteome</keyword>
<sequence>MKNLLRLFFIAFSLTISSCKISYIPNSFNSPLLRNKGDGQLNTQIGISGVEVQSAYAVTDNLGLILNGQIIKRNDKESELGIVTKKQTLFEGGIGYTEKFSDSGIFEFFAGGGAGVVPANFRTIEWTGPAEISYQRYFIQPAIGFFNEFIDFSVVSRLALVNMGPQKNWFYEPGAVLKIGYRRVRFVGNMGFSIPFRKYDERYWDNFPFTLSVGIHFNFGKCKLAE</sequence>
<dbReference type="RefSeq" id="WP_173076517.1">
    <property type="nucleotide sequence ID" value="NZ_CP041345.1"/>
</dbReference>
<dbReference type="Proteomes" id="UP000500961">
    <property type="component" value="Chromosome"/>
</dbReference>